<dbReference type="Gene3D" id="1.20.5.1200">
    <property type="entry name" value="Alpha-tocopherol transfer"/>
    <property type="match status" value="1"/>
</dbReference>
<dbReference type="GO" id="GO:0016020">
    <property type="term" value="C:membrane"/>
    <property type="evidence" value="ECO:0007669"/>
    <property type="project" value="TreeGrafter"/>
</dbReference>
<dbReference type="AlphaFoldDB" id="A0A9N9WQ36"/>
<dbReference type="Proteomes" id="UP001153620">
    <property type="component" value="Chromosome 1"/>
</dbReference>
<reference evidence="2" key="1">
    <citation type="submission" date="2022-01" db="EMBL/GenBank/DDBJ databases">
        <authorList>
            <person name="King R."/>
        </authorList>
    </citation>
    <scope>NUCLEOTIDE SEQUENCE</scope>
</reference>
<dbReference type="SUPFAM" id="SSF52087">
    <property type="entry name" value="CRAL/TRIO domain"/>
    <property type="match status" value="1"/>
</dbReference>
<dbReference type="Pfam" id="PF00650">
    <property type="entry name" value="CRAL_TRIO"/>
    <property type="match status" value="1"/>
</dbReference>
<evidence type="ECO:0000313" key="2">
    <source>
        <dbReference type="EMBL" id="CAG9801433.1"/>
    </source>
</evidence>
<keyword evidence="3" id="KW-1185">Reference proteome</keyword>
<name>A0A9N9WQ36_9DIPT</name>
<dbReference type="Gene3D" id="3.40.525.10">
    <property type="entry name" value="CRAL-TRIO lipid binding domain"/>
    <property type="match status" value="1"/>
</dbReference>
<protein>
    <recommendedName>
        <fullName evidence="1">CRAL-TRIO domain-containing protein</fullName>
    </recommendedName>
</protein>
<dbReference type="InterPro" id="IPR036865">
    <property type="entry name" value="CRAL-TRIO_dom_sf"/>
</dbReference>
<dbReference type="PANTHER" id="PTHR10174">
    <property type="entry name" value="ALPHA-TOCOPHEROL TRANSFER PROTEIN-RELATED"/>
    <property type="match status" value="1"/>
</dbReference>
<sequence>MSVVYGDDKIPYIDLGSDYKIRLEYEDIVDEKYLTKAKEELRETPENKAQGIKELRELVQNEKNFVHPMEDSFLETYLRPCKYYAASAHQKMQKFFKFKEKHKKICENITVDSIRNVLEDDLLKYLPLRDKEGRRILYIHSGKNWNPQRASTHDLFRAMQLSLQAAMAEPMTQVNGVCAIVDVEGLSIGQIMHFTPSYAAMILEWTQECIPIRLKQIYIVNNSYIFNMLFAIFKPFISAKLRKRIHFINKKYDVLTDQLGKFCLSEHLGGDLPVDYVDGKVLADLLKLFDTQFELIGISGYVSDEEYEERKQKVEEGAKEVLNYISPK</sequence>
<dbReference type="GO" id="GO:1902936">
    <property type="term" value="F:phosphatidylinositol bisphosphate binding"/>
    <property type="evidence" value="ECO:0007669"/>
    <property type="project" value="TreeGrafter"/>
</dbReference>
<evidence type="ECO:0000259" key="1">
    <source>
        <dbReference type="PROSITE" id="PS50191"/>
    </source>
</evidence>
<evidence type="ECO:0000313" key="3">
    <source>
        <dbReference type="Proteomes" id="UP001153620"/>
    </source>
</evidence>
<dbReference type="Gene3D" id="1.10.8.20">
    <property type="entry name" value="N-terminal domain of phosphatidylinositol transfer protein sec14p"/>
    <property type="match status" value="1"/>
</dbReference>
<dbReference type="EMBL" id="OU895877">
    <property type="protein sequence ID" value="CAG9801433.1"/>
    <property type="molecule type" value="Genomic_DNA"/>
</dbReference>
<reference evidence="2" key="2">
    <citation type="submission" date="2022-10" db="EMBL/GenBank/DDBJ databases">
        <authorList>
            <consortium name="ENA_rothamsted_submissions"/>
            <consortium name="culmorum"/>
            <person name="King R."/>
        </authorList>
    </citation>
    <scope>NUCLEOTIDE SEQUENCE</scope>
</reference>
<dbReference type="PANTHER" id="PTHR10174:SF38">
    <property type="entry name" value="HL01515P"/>
    <property type="match status" value="1"/>
</dbReference>
<dbReference type="OrthoDB" id="75724at2759"/>
<gene>
    <name evidence="2" type="ORF">CHIRRI_LOCUS4361</name>
</gene>
<feature type="domain" description="CRAL-TRIO" evidence="1">
    <location>
        <begin position="110"/>
        <end position="276"/>
    </location>
</feature>
<dbReference type="InterPro" id="IPR001251">
    <property type="entry name" value="CRAL-TRIO_dom"/>
</dbReference>
<dbReference type="SMART" id="SM00516">
    <property type="entry name" value="SEC14"/>
    <property type="match status" value="1"/>
</dbReference>
<proteinExistence type="predicted"/>
<dbReference type="SUPFAM" id="SSF46938">
    <property type="entry name" value="CRAL/TRIO N-terminal domain"/>
    <property type="match status" value="1"/>
</dbReference>
<dbReference type="InterPro" id="IPR036273">
    <property type="entry name" value="CRAL/TRIO_N_dom_sf"/>
</dbReference>
<dbReference type="PROSITE" id="PS50191">
    <property type="entry name" value="CRAL_TRIO"/>
    <property type="match status" value="1"/>
</dbReference>
<organism evidence="2 3">
    <name type="scientific">Chironomus riparius</name>
    <dbReference type="NCBI Taxonomy" id="315576"/>
    <lineage>
        <taxon>Eukaryota</taxon>
        <taxon>Metazoa</taxon>
        <taxon>Ecdysozoa</taxon>
        <taxon>Arthropoda</taxon>
        <taxon>Hexapoda</taxon>
        <taxon>Insecta</taxon>
        <taxon>Pterygota</taxon>
        <taxon>Neoptera</taxon>
        <taxon>Endopterygota</taxon>
        <taxon>Diptera</taxon>
        <taxon>Nematocera</taxon>
        <taxon>Chironomoidea</taxon>
        <taxon>Chironomidae</taxon>
        <taxon>Chironominae</taxon>
        <taxon>Chironomus</taxon>
    </lineage>
</organism>
<dbReference type="PRINTS" id="PR00180">
    <property type="entry name" value="CRETINALDHBP"/>
</dbReference>
<accession>A0A9N9WQ36</accession>
<dbReference type="CDD" id="cd00170">
    <property type="entry name" value="SEC14"/>
    <property type="match status" value="1"/>
</dbReference>